<dbReference type="RefSeq" id="WP_141465479.1">
    <property type="nucleotide sequence ID" value="NZ_RBZW01000044.1"/>
</dbReference>
<evidence type="ECO:0000313" key="4">
    <source>
        <dbReference type="Proteomes" id="UP000318864"/>
    </source>
</evidence>
<gene>
    <name evidence="3" type="ORF">D8Y22_14895</name>
</gene>
<dbReference type="GO" id="GO:0004493">
    <property type="term" value="F:methylmalonyl-CoA epimerase activity"/>
    <property type="evidence" value="ECO:0007669"/>
    <property type="project" value="TreeGrafter"/>
</dbReference>
<dbReference type="AlphaFoldDB" id="A0A4S3TIZ0"/>
<dbReference type="GO" id="GO:0046872">
    <property type="term" value="F:metal ion binding"/>
    <property type="evidence" value="ECO:0007669"/>
    <property type="project" value="UniProtKB-KW"/>
</dbReference>
<evidence type="ECO:0000256" key="1">
    <source>
        <dbReference type="ARBA" id="ARBA00022723"/>
    </source>
</evidence>
<dbReference type="InterPro" id="IPR029068">
    <property type="entry name" value="Glyas_Bleomycin-R_OHBP_Dase"/>
</dbReference>
<dbReference type="CDD" id="cd06587">
    <property type="entry name" value="VOC"/>
    <property type="match status" value="1"/>
</dbReference>
<proteinExistence type="predicted"/>
<feature type="domain" description="VOC" evidence="2">
    <location>
        <begin position="5"/>
        <end position="131"/>
    </location>
</feature>
<sequence>MDLQSFFHVALKVDDPDSAAEFYQAHLDADVVERRRAEESDSEMAVDAVVLEVADKLVYLFDQAPYEAAGLVDELPTGFLHFGYIVDDIEDAFGTITADDVEVVMEPARYGDKKIGFFVAPGDIRIELIEYLE</sequence>
<dbReference type="PANTHER" id="PTHR43048">
    <property type="entry name" value="METHYLMALONYL-COA EPIMERASE"/>
    <property type="match status" value="1"/>
</dbReference>
<keyword evidence="4" id="KW-1185">Reference proteome</keyword>
<protein>
    <submittedName>
        <fullName evidence="3">VOC family protein</fullName>
    </submittedName>
</protein>
<dbReference type="InterPro" id="IPR004360">
    <property type="entry name" value="Glyas_Fos-R_dOase_dom"/>
</dbReference>
<reference evidence="3 4" key="1">
    <citation type="submission" date="2018-10" db="EMBL/GenBank/DDBJ databases">
        <title>Natronolimnobius sp. XQ-INN 246 isolated from Inner Mongolia Autonomous Region of China.</title>
        <authorList>
            <person name="Xue Q."/>
        </authorList>
    </citation>
    <scope>NUCLEOTIDE SEQUENCE [LARGE SCALE GENOMIC DNA]</scope>
    <source>
        <strain evidence="3 4">XQ-INN 246</strain>
    </source>
</reference>
<dbReference type="OrthoDB" id="6111at2157"/>
<dbReference type="PROSITE" id="PS51819">
    <property type="entry name" value="VOC"/>
    <property type="match status" value="1"/>
</dbReference>
<dbReference type="InterPro" id="IPR037523">
    <property type="entry name" value="VOC_core"/>
</dbReference>
<dbReference type="Pfam" id="PF00903">
    <property type="entry name" value="Glyoxalase"/>
    <property type="match status" value="1"/>
</dbReference>
<comment type="caution">
    <text evidence="3">The sequence shown here is derived from an EMBL/GenBank/DDBJ whole genome shotgun (WGS) entry which is preliminary data.</text>
</comment>
<organism evidence="3 4">
    <name type="scientific">Salinadaptatus halalkaliphilus</name>
    <dbReference type="NCBI Taxonomy" id="2419781"/>
    <lineage>
        <taxon>Archaea</taxon>
        <taxon>Methanobacteriati</taxon>
        <taxon>Methanobacteriota</taxon>
        <taxon>Stenosarchaea group</taxon>
        <taxon>Halobacteria</taxon>
        <taxon>Halobacteriales</taxon>
        <taxon>Natrialbaceae</taxon>
        <taxon>Salinadaptatus</taxon>
    </lineage>
</organism>
<dbReference type="InterPro" id="IPR051785">
    <property type="entry name" value="MMCE/EMCE_epimerase"/>
</dbReference>
<dbReference type="EMBL" id="RBZW01000044">
    <property type="protein sequence ID" value="THE64009.1"/>
    <property type="molecule type" value="Genomic_DNA"/>
</dbReference>
<dbReference type="Gene3D" id="3.10.180.10">
    <property type="entry name" value="2,3-Dihydroxybiphenyl 1,2-Dioxygenase, domain 1"/>
    <property type="match status" value="1"/>
</dbReference>
<dbReference type="GO" id="GO:0046491">
    <property type="term" value="P:L-methylmalonyl-CoA metabolic process"/>
    <property type="evidence" value="ECO:0007669"/>
    <property type="project" value="TreeGrafter"/>
</dbReference>
<dbReference type="Proteomes" id="UP000318864">
    <property type="component" value="Unassembled WGS sequence"/>
</dbReference>
<evidence type="ECO:0000313" key="3">
    <source>
        <dbReference type="EMBL" id="THE64009.1"/>
    </source>
</evidence>
<dbReference type="PANTHER" id="PTHR43048:SF3">
    <property type="entry name" value="METHYLMALONYL-COA EPIMERASE, MITOCHONDRIAL"/>
    <property type="match status" value="1"/>
</dbReference>
<keyword evidence="1" id="KW-0479">Metal-binding</keyword>
<dbReference type="SUPFAM" id="SSF54593">
    <property type="entry name" value="Glyoxalase/Bleomycin resistance protein/Dihydroxybiphenyl dioxygenase"/>
    <property type="match status" value="1"/>
</dbReference>
<accession>A0A4S3TIZ0</accession>
<evidence type="ECO:0000259" key="2">
    <source>
        <dbReference type="PROSITE" id="PS51819"/>
    </source>
</evidence>
<name>A0A4S3TIZ0_9EURY</name>